<protein>
    <submittedName>
        <fullName evidence="1">Uncharacterized protein</fullName>
    </submittedName>
</protein>
<dbReference type="STRING" id="1387353.BSF38_02297"/>
<evidence type="ECO:0000313" key="1">
    <source>
        <dbReference type="EMBL" id="APW60808.1"/>
    </source>
</evidence>
<dbReference type="OrthoDB" id="9766398at2"/>
<dbReference type="KEGG" id="pbor:BSF38_02297"/>
<dbReference type="Proteomes" id="UP000186309">
    <property type="component" value="Chromosome"/>
</dbReference>
<evidence type="ECO:0000313" key="2">
    <source>
        <dbReference type="Proteomes" id="UP000186309"/>
    </source>
</evidence>
<accession>A0A1U7CPH2</accession>
<reference evidence="2" key="1">
    <citation type="submission" date="2016-12" db="EMBL/GenBank/DDBJ databases">
        <title>Comparative genomics of four Isosphaeraceae planctomycetes: a common pool of plasmids and glycoside hydrolase genes.</title>
        <authorList>
            <person name="Ivanova A."/>
        </authorList>
    </citation>
    <scope>NUCLEOTIDE SEQUENCE [LARGE SCALE GENOMIC DNA]</scope>
    <source>
        <strain evidence="2">PX4</strain>
    </source>
</reference>
<keyword evidence="2" id="KW-1185">Reference proteome</keyword>
<proteinExistence type="predicted"/>
<organism evidence="1 2">
    <name type="scientific">Paludisphaera borealis</name>
    <dbReference type="NCBI Taxonomy" id="1387353"/>
    <lineage>
        <taxon>Bacteria</taxon>
        <taxon>Pseudomonadati</taxon>
        <taxon>Planctomycetota</taxon>
        <taxon>Planctomycetia</taxon>
        <taxon>Isosphaerales</taxon>
        <taxon>Isosphaeraceae</taxon>
        <taxon>Paludisphaera</taxon>
    </lineage>
</organism>
<dbReference type="RefSeq" id="WP_076345700.1">
    <property type="nucleotide sequence ID" value="NZ_CP019082.1"/>
</dbReference>
<dbReference type="EMBL" id="CP019082">
    <property type="protein sequence ID" value="APW60808.1"/>
    <property type="molecule type" value="Genomic_DNA"/>
</dbReference>
<gene>
    <name evidence="1" type="ORF">BSF38_02297</name>
</gene>
<dbReference type="AlphaFoldDB" id="A0A1U7CPH2"/>
<name>A0A1U7CPH2_9BACT</name>
<sequence length="623" mass="70443">MSQPTADDFLTIGPGIRVLPIVHGSGDCAIRVREELLARPYDCLAVPLPPSFQDEVEAGVERLPAISVVVQRDVDRDDGGDGFSYVPIDPCQGVIAGLRTAIGERIARAFIDRETPYFEAVHGVFPDPYALKTVTPERFSAAILPATPPPPSEWQVGRIAWMAARLHDLQRRYRRILLVCSILDWPWIRDAYQRRIDPPEAEPFFAPLSSFKADPKTLLFLLGELPFITALYERGRAELTPDDNLSVDGVKELILQARERLRVERPRIAQRITPQLLGTYFRYVRNLALSERRLTPDLFTLVLAAKQTSGDDFALAVAETAREYAYAGHEVDADAFGDPEPLRMGVDQADVPGWGLGAMVSRLPGQAVSWRSCELRPRPLEREQKRWRQRWDPYGMCSWPPEDDRIESFHRHVKDQARAILGADLVKSEKFTTSVRDGIDIRETLRNWHTGDVYVKVIPPGRGSIEVVVFLFDVPADPKLYTNRATWYAEHSEESTLAFYATDPMTNLVGPGIAEAQYGGALFLYPPRPIPEIWTDPRLRSVETLEETLLASAFLHSKDRHVAVVSPGPPPAAWRRLARKYGRKIVHLPLKRFSGQIIERLRTFHVLNGKHVRSYAADYIREQ</sequence>